<dbReference type="InterPro" id="IPR001568">
    <property type="entry name" value="RNase_T2-like"/>
</dbReference>
<dbReference type="PANTHER" id="PTHR11240:SF22">
    <property type="entry name" value="RIBONUCLEASE T2"/>
    <property type="match status" value="1"/>
</dbReference>
<dbReference type="CDD" id="cd01061">
    <property type="entry name" value="RNase_T2_euk"/>
    <property type="match status" value="1"/>
</dbReference>
<sequence length="252" mass="29231">MFLPVFAVALLCQTATSFSIFSRTDSVDAEFNLFILTQWWPQTMCYDQMAEENFKRIKMNQTKSCVPEGVTKWTIHGLWPTIGTEHKPEYCNESWPFSESVIQDLLPKLERQWPTLESGQENAEFWKHEWDKHGTCSTNISFLNSEHKYFTTTLSLNVKYDLYSILKQSGIVPSDDATYQVKEIQGVLFDFFRVRIRMTCYKTEGMGQMLDSVELCLDKTDLSLIDCQDSNPDCDFSKPVQYPPIIYPSDLV</sequence>
<evidence type="ECO:0000313" key="6">
    <source>
        <dbReference type="Proteomes" id="UP001159427"/>
    </source>
</evidence>
<dbReference type="SUPFAM" id="SSF55895">
    <property type="entry name" value="Ribonuclease Rh-like"/>
    <property type="match status" value="1"/>
</dbReference>
<dbReference type="EMBL" id="CALNXI010000458">
    <property type="protein sequence ID" value="CAH3027542.1"/>
    <property type="molecule type" value="Genomic_DNA"/>
</dbReference>
<evidence type="ECO:0000256" key="3">
    <source>
        <dbReference type="RuleBase" id="RU004328"/>
    </source>
</evidence>
<comment type="caution">
    <text evidence="5">The sequence shown here is derived from an EMBL/GenBank/DDBJ whole genome shotgun (WGS) entry which is preliminary data.</text>
</comment>
<dbReference type="Gene3D" id="3.90.730.10">
    <property type="entry name" value="Ribonuclease T2-like"/>
    <property type="match status" value="1"/>
</dbReference>
<evidence type="ECO:0000256" key="4">
    <source>
        <dbReference type="SAM" id="SignalP"/>
    </source>
</evidence>
<evidence type="ECO:0000313" key="5">
    <source>
        <dbReference type="EMBL" id="CAH3027542.1"/>
    </source>
</evidence>
<reference evidence="5 6" key="1">
    <citation type="submission" date="2022-05" db="EMBL/GenBank/DDBJ databases">
        <authorList>
            <consortium name="Genoscope - CEA"/>
            <person name="William W."/>
        </authorList>
    </citation>
    <scope>NUCLEOTIDE SEQUENCE [LARGE SCALE GENOMIC DNA]</scope>
</reference>
<dbReference type="InterPro" id="IPR033697">
    <property type="entry name" value="Ribonuclease_T2_eukaryotic"/>
</dbReference>
<accession>A0ABN8MGC4</accession>
<dbReference type="Proteomes" id="UP001159427">
    <property type="component" value="Unassembled WGS sequence"/>
</dbReference>
<keyword evidence="2" id="KW-1015">Disulfide bond</keyword>
<keyword evidence="4" id="KW-0732">Signal</keyword>
<feature type="signal peptide" evidence="4">
    <location>
        <begin position="1"/>
        <end position="17"/>
    </location>
</feature>
<dbReference type="PROSITE" id="PS00530">
    <property type="entry name" value="RNASE_T2_1"/>
    <property type="match status" value="1"/>
</dbReference>
<comment type="similarity">
    <text evidence="1 3">Belongs to the RNase T2 family.</text>
</comment>
<dbReference type="Pfam" id="PF00445">
    <property type="entry name" value="Ribonuclease_T2"/>
    <property type="match status" value="1"/>
</dbReference>
<keyword evidence="6" id="KW-1185">Reference proteome</keyword>
<dbReference type="PANTHER" id="PTHR11240">
    <property type="entry name" value="RIBONUCLEASE T2"/>
    <property type="match status" value="1"/>
</dbReference>
<feature type="chain" id="PRO_5045390903" evidence="4">
    <location>
        <begin position="18"/>
        <end position="252"/>
    </location>
</feature>
<organism evidence="5 6">
    <name type="scientific">Porites evermanni</name>
    <dbReference type="NCBI Taxonomy" id="104178"/>
    <lineage>
        <taxon>Eukaryota</taxon>
        <taxon>Metazoa</taxon>
        <taxon>Cnidaria</taxon>
        <taxon>Anthozoa</taxon>
        <taxon>Hexacorallia</taxon>
        <taxon>Scleractinia</taxon>
        <taxon>Fungiina</taxon>
        <taxon>Poritidae</taxon>
        <taxon>Porites</taxon>
    </lineage>
</organism>
<protein>
    <submittedName>
        <fullName evidence="5">Uncharacterized protein</fullName>
    </submittedName>
</protein>
<dbReference type="InterPro" id="IPR018188">
    <property type="entry name" value="RNase_T2_His_AS_1"/>
</dbReference>
<name>A0ABN8MGC4_9CNID</name>
<dbReference type="InterPro" id="IPR033130">
    <property type="entry name" value="RNase_T2_His_AS_2"/>
</dbReference>
<dbReference type="InterPro" id="IPR036430">
    <property type="entry name" value="RNase_T2-like_sf"/>
</dbReference>
<evidence type="ECO:0000256" key="2">
    <source>
        <dbReference type="ARBA" id="ARBA00023157"/>
    </source>
</evidence>
<proteinExistence type="inferred from homology"/>
<dbReference type="PROSITE" id="PS00531">
    <property type="entry name" value="RNASE_T2_2"/>
    <property type="match status" value="1"/>
</dbReference>
<evidence type="ECO:0000256" key="1">
    <source>
        <dbReference type="ARBA" id="ARBA00007469"/>
    </source>
</evidence>
<gene>
    <name evidence="5" type="ORF">PEVE_00031792</name>
</gene>